<organism evidence="1 2">
    <name type="scientific">Desulfomonile tiedjei</name>
    <dbReference type="NCBI Taxonomy" id="2358"/>
    <lineage>
        <taxon>Bacteria</taxon>
        <taxon>Pseudomonadati</taxon>
        <taxon>Thermodesulfobacteriota</taxon>
        <taxon>Desulfomonilia</taxon>
        <taxon>Desulfomonilales</taxon>
        <taxon>Desulfomonilaceae</taxon>
        <taxon>Desulfomonile</taxon>
    </lineage>
</organism>
<dbReference type="Pfam" id="PF16280">
    <property type="entry name" value="DUF4928"/>
    <property type="match status" value="1"/>
</dbReference>
<feature type="non-terminal residue" evidence="1">
    <location>
        <position position="170"/>
    </location>
</feature>
<dbReference type="InterPro" id="IPR032564">
    <property type="entry name" value="DUF4928"/>
</dbReference>
<protein>
    <submittedName>
        <fullName evidence="1">DUF4928 family protein</fullName>
    </submittedName>
</protein>
<name>A0A9D6Z8W8_9BACT</name>
<accession>A0A9D6Z8W8</accession>
<dbReference type="Proteomes" id="UP000807825">
    <property type="component" value="Unassembled WGS sequence"/>
</dbReference>
<comment type="caution">
    <text evidence="1">The sequence shown here is derived from an EMBL/GenBank/DDBJ whole genome shotgun (WGS) entry which is preliminary data.</text>
</comment>
<evidence type="ECO:0000313" key="2">
    <source>
        <dbReference type="Proteomes" id="UP000807825"/>
    </source>
</evidence>
<gene>
    <name evidence="1" type="ORF">HY912_23780</name>
</gene>
<sequence>MNRKRSALALFTAWFDSLSTHKSVGGPARGTMAAALNVLERLKDDYNLSLDSHRAAGRSQIKGASGASLKKILLRFGETRPFLKEGGRTNRGAPGDIGAMLASLKGAHLETLNHEKRIEILNDLQAFLVNKVREYHNRQRIRIEYDSAKTTWQTIRHLLTVAKESGKEGP</sequence>
<proteinExistence type="predicted"/>
<dbReference type="EMBL" id="JACRDE010000620">
    <property type="protein sequence ID" value="MBI5252526.1"/>
    <property type="molecule type" value="Genomic_DNA"/>
</dbReference>
<reference evidence="1" key="1">
    <citation type="submission" date="2020-07" db="EMBL/GenBank/DDBJ databases">
        <title>Huge and variable diversity of episymbiotic CPR bacteria and DPANN archaea in groundwater ecosystems.</title>
        <authorList>
            <person name="He C.Y."/>
            <person name="Keren R."/>
            <person name="Whittaker M."/>
            <person name="Farag I.F."/>
            <person name="Doudna J."/>
            <person name="Cate J.H.D."/>
            <person name="Banfield J.F."/>
        </authorList>
    </citation>
    <scope>NUCLEOTIDE SEQUENCE</scope>
    <source>
        <strain evidence="1">NC_groundwater_1664_Pr3_B-0.1um_52_9</strain>
    </source>
</reference>
<evidence type="ECO:0000313" key="1">
    <source>
        <dbReference type="EMBL" id="MBI5252526.1"/>
    </source>
</evidence>
<dbReference type="AlphaFoldDB" id="A0A9D6Z8W8"/>